<dbReference type="EMBL" id="JAAZON010000086">
    <property type="protein sequence ID" value="NMC61941.1"/>
    <property type="molecule type" value="Genomic_DNA"/>
</dbReference>
<dbReference type="GO" id="GO:0046872">
    <property type="term" value="F:metal ion binding"/>
    <property type="evidence" value="ECO:0007669"/>
    <property type="project" value="UniProtKB-KW"/>
</dbReference>
<dbReference type="AlphaFoldDB" id="A0A7X9FPK0"/>
<evidence type="ECO:0000256" key="1">
    <source>
        <dbReference type="ARBA" id="ARBA00010587"/>
    </source>
</evidence>
<dbReference type="Proteomes" id="UP000524246">
    <property type="component" value="Unassembled WGS sequence"/>
</dbReference>
<organism evidence="4 5">
    <name type="scientific">SAR324 cluster bacterium</name>
    <dbReference type="NCBI Taxonomy" id="2024889"/>
    <lineage>
        <taxon>Bacteria</taxon>
        <taxon>Deltaproteobacteria</taxon>
        <taxon>SAR324 cluster</taxon>
    </lineage>
</organism>
<keyword evidence="3" id="KW-0408">Iron</keyword>
<evidence type="ECO:0000313" key="5">
    <source>
        <dbReference type="Proteomes" id="UP000524246"/>
    </source>
</evidence>
<protein>
    <submittedName>
        <fullName evidence="4">Hemerythrin family protein</fullName>
    </submittedName>
</protein>
<keyword evidence="2" id="KW-0479">Metal-binding</keyword>
<dbReference type="CDD" id="cd12107">
    <property type="entry name" value="Hemerythrin"/>
    <property type="match status" value="1"/>
</dbReference>
<dbReference type="SUPFAM" id="SSF47188">
    <property type="entry name" value="Hemerythrin-like"/>
    <property type="match status" value="1"/>
</dbReference>
<dbReference type="Gene3D" id="1.20.120.50">
    <property type="entry name" value="Hemerythrin-like"/>
    <property type="match status" value="1"/>
</dbReference>
<comment type="caution">
    <text evidence="4">The sequence shown here is derived from an EMBL/GenBank/DDBJ whole genome shotgun (WGS) entry which is preliminary data.</text>
</comment>
<dbReference type="InterPro" id="IPR035938">
    <property type="entry name" value="Hemerythrin-like_sf"/>
</dbReference>
<comment type="similarity">
    <text evidence="1">Belongs to the hemerythrin family.</text>
</comment>
<proteinExistence type="inferred from homology"/>
<evidence type="ECO:0000256" key="2">
    <source>
        <dbReference type="ARBA" id="ARBA00022723"/>
    </source>
</evidence>
<evidence type="ECO:0000256" key="3">
    <source>
        <dbReference type="ARBA" id="ARBA00023004"/>
    </source>
</evidence>
<evidence type="ECO:0000313" key="4">
    <source>
        <dbReference type="EMBL" id="NMC61941.1"/>
    </source>
</evidence>
<accession>A0A7X9FPK0</accession>
<reference evidence="4 5" key="1">
    <citation type="journal article" date="2020" name="Biotechnol. Biofuels">
        <title>New insights from the biogas microbiome by comprehensive genome-resolved metagenomics of nearly 1600 species originating from multiple anaerobic digesters.</title>
        <authorList>
            <person name="Campanaro S."/>
            <person name="Treu L."/>
            <person name="Rodriguez-R L.M."/>
            <person name="Kovalovszki A."/>
            <person name="Ziels R.M."/>
            <person name="Maus I."/>
            <person name="Zhu X."/>
            <person name="Kougias P.G."/>
            <person name="Basile A."/>
            <person name="Luo G."/>
            <person name="Schluter A."/>
            <person name="Konstantinidis K.T."/>
            <person name="Angelidaki I."/>
        </authorList>
    </citation>
    <scope>NUCLEOTIDE SEQUENCE [LARGE SCALE GENOMIC DNA]</scope>
    <source>
        <strain evidence="4">AS27yjCOA_65</strain>
    </source>
</reference>
<gene>
    <name evidence="4" type="ORF">GYA55_02105</name>
</gene>
<dbReference type="InterPro" id="IPR012827">
    <property type="entry name" value="Hemerythrin_metal-bd"/>
</dbReference>
<sequence length="118" mass="13758">MTNNIKKLLLLLNQLADKIYENKSQAELLELFQSFIKFYREHAACEEKLLAGNNYIGLEKQRNDHVKIIKELENCYERSRKGDFISIKLITKFRDEVLSHILGPDKAYGEFLPGQGVR</sequence>
<name>A0A7X9FPK0_9DELT</name>